<name>A0A964V4F0_9PROT</name>
<organism evidence="3 4">
    <name type="scientific">Candidatus Fonsibacter lacus</name>
    <dbReference type="NCBI Taxonomy" id="2576439"/>
    <lineage>
        <taxon>Bacteria</taxon>
        <taxon>Pseudomonadati</taxon>
        <taxon>Pseudomonadota</taxon>
        <taxon>Alphaproteobacteria</taxon>
        <taxon>Candidatus Pelagibacterales</taxon>
        <taxon>Candidatus Pelagibacterales incertae sedis</taxon>
        <taxon>Candidatus Fonsibacter</taxon>
    </lineage>
</organism>
<dbReference type="EMBL" id="RGET01000004">
    <property type="protein sequence ID" value="NBN87609.1"/>
    <property type="molecule type" value="Genomic_DNA"/>
</dbReference>
<dbReference type="InterPro" id="IPR000668">
    <property type="entry name" value="Peptidase_C1A_C"/>
</dbReference>
<proteinExistence type="inferred from homology"/>
<comment type="caution">
    <text evidence="3">The sequence shown here is derived from an EMBL/GenBank/DDBJ whole genome shotgun (WGS) entry which is preliminary data.</text>
</comment>
<accession>A0A964V4F0</accession>
<dbReference type="Pfam" id="PF00112">
    <property type="entry name" value="Peptidase_C1"/>
    <property type="match status" value="1"/>
</dbReference>
<evidence type="ECO:0000259" key="2">
    <source>
        <dbReference type="SMART" id="SM00645"/>
    </source>
</evidence>
<dbReference type="GO" id="GO:0008234">
    <property type="term" value="F:cysteine-type peptidase activity"/>
    <property type="evidence" value="ECO:0007669"/>
    <property type="project" value="InterPro"/>
</dbReference>
<protein>
    <recommendedName>
        <fullName evidence="2">Peptidase C1A papain C-terminal domain-containing protein</fullName>
    </recommendedName>
</protein>
<feature type="domain" description="Peptidase C1A papain C-terminal" evidence="2">
    <location>
        <begin position="80"/>
        <end position="259"/>
    </location>
</feature>
<sequence length="264" mass="29061">MSSSNIPAGAVIIDDSTPESVWAGGFRGLELSERPNAGGFGYGASAMPYPSSMRTMTMAEIKASIRDAEKYKSRISDMIRQHDWGCKDQGQTNYCWAFATVYCLELAILRANQTPVRLSPASVAAQIKGYRNVGGWGGDALKWLKEHGAVPQQYWPERAIERRYATQGNQLAARKYRATDWIEVQPRNMMQAATMVLSGYPISAGFSWWGHQVTIVDALILDGELCWGIVNSWGPTWGDKGYGILRGRKAVFDDAVCPIAGVAQ</sequence>
<dbReference type="InterPro" id="IPR013128">
    <property type="entry name" value="Peptidase_C1A"/>
</dbReference>
<dbReference type="SMART" id="SM00645">
    <property type="entry name" value="Pept_C1"/>
    <property type="match status" value="1"/>
</dbReference>
<dbReference type="Gene3D" id="3.90.70.10">
    <property type="entry name" value="Cysteine proteinases"/>
    <property type="match status" value="1"/>
</dbReference>
<gene>
    <name evidence="3" type="ORF">EBV32_00725</name>
</gene>
<dbReference type="PANTHER" id="PTHR12411">
    <property type="entry name" value="CYSTEINE PROTEASE FAMILY C1-RELATED"/>
    <property type="match status" value="1"/>
</dbReference>
<evidence type="ECO:0000256" key="1">
    <source>
        <dbReference type="ARBA" id="ARBA00008455"/>
    </source>
</evidence>
<dbReference type="Proteomes" id="UP000713222">
    <property type="component" value="Unassembled WGS sequence"/>
</dbReference>
<comment type="similarity">
    <text evidence="1">Belongs to the peptidase C1 family.</text>
</comment>
<evidence type="ECO:0000313" key="3">
    <source>
        <dbReference type="EMBL" id="NBN87609.1"/>
    </source>
</evidence>
<dbReference type="InterPro" id="IPR038765">
    <property type="entry name" value="Papain-like_cys_pep_sf"/>
</dbReference>
<reference evidence="3" key="1">
    <citation type="submission" date="2018-10" db="EMBL/GenBank/DDBJ databases">
        <title>Iterative Subtractive Binning of Freshwater Chronoseries Metagenomes Recovers Nearly Complete Genomes from over Four Hundred Novel Species.</title>
        <authorList>
            <person name="Rodriguez-R L.M."/>
            <person name="Tsementzi D."/>
            <person name="Luo C."/>
            <person name="Konstantinidis K.T."/>
        </authorList>
    </citation>
    <scope>NUCLEOTIDE SEQUENCE</scope>
    <source>
        <strain evidence="3">WB7_6_001</strain>
    </source>
</reference>
<evidence type="ECO:0000313" key="4">
    <source>
        <dbReference type="Proteomes" id="UP000713222"/>
    </source>
</evidence>
<dbReference type="CDD" id="cd02619">
    <property type="entry name" value="Peptidase_C1"/>
    <property type="match status" value="1"/>
</dbReference>
<dbReference type="AlphaFoldDB" id="A0A964V4F0"/>
<dbReference type="GO" id="GO:0006508">
    <property type="term" value="P:proteolysis"/>
    <property type="evidence" value="ECO:0007669"/>
    <property type="project" value="InterPro"/>
</dbReference>
<dbReference type="SUPFAM" id="SSF54001">
    <property type="entry name" value="Cysteine proteinases"/>
    <property type="match status" value="1"/>
</dbReference>